<accession>A0A8H6LSN0</accession>
<reference evidence="7 8" key="1">
    <citation type="submission" date="2020-07" db="EMBL/GenBank/DDBJ databases">
        <title>Comparative genomics of pyrophilous fungi reveals a link between fire events and developmental genes.</title>
        <authorList>
            <consortium name="DOE Joint Genome Institute"/>
            <person name="Steindorff A.S."/>
            <person name="Carver A."/>
            <person name="Calhoun S."/>
            <person name="Stillman K."/>
            <person name="Liu H."/>
            <person name="Lipzen A."/>
            <person name="Pangilinan J."/>
            <person name="Labutti K."/>
            <person name="Bruns T.D."/>
            <person name="Grigoriev I.V."/>
        </authorList>
    </citation>
    <scope>NUCLEOTIDE SEQUENCE [LARGE SCALE GENOMIC DNA]</scope>
    <source>
        <strain evidence="7 8">CBS 144469</strain>
    </source>
</reference>
<feature type="compositionally biased region" description="Polar residues" evidence="5">
    <location>
        <begin position="461"/>
        <end position="474"/>
    </location>
</feature>
<dbReference type="InterPro" id="IPR000237">
    <property type="entry name" value="GRIP_dom"/>
</dbReference>
<dbReference type="InterPro" id="IPR019459">
    <property type="entry name" value="GRAB"/>
</dbReference>
<dbReference type="PROSITE" id="PS50913">
    <property type="entry name" value="GRIP"/>
    <property type="match status" value="1"/>
</dbReference>
<feature type="compositionally biased region" description="Acidic residues" evidence="5">
    <location>
        <begin position="73"/>
        <end position="84"/>
    </location>
</feature>
<dbReference type="PANTHER" id="PTHR18921:SF2">
    <property type="entry name" value="THYROID RECEPTOR-INTERACTING PROTEIN 11"/>
    <property type="match status" value="1"/>
</dbReference>
<protein>
    <recommendedName>
        <fullName evidence="6">GRIP domain-containing protein</fullName>
    </recommendedName>
</protein>
<organism evidence="7 8">
    <name type="scientific">Ephemerocybe angulata</name>
    <dbReference type="NCBI Taxonomy" id="980116"/>
    <lineage>
        <taxon>Eukaryota</taxon>
        <taxon>Fungi</taxon>
        <taxon>Dikarya</taxon>
        <taxon>Basidiomycota</taxon>
        <taxon>Agaricomycotina</taxon>
        <taxon>Agaricomycetes</taxon>
        <taxon>Agaricomycetidae</taxon>
        <taxon>Agaricales</taxon>
        <taxon>Agaricineae</taxon>
        <taxon>Psathyrellaceae</taxon>
        <taxon>Ephemerocybe</taxon>
    </lineage>
</organism>
<dbReference type="Pfam" id="PF10375">
    <property type="entry name" value="GRAB"/>
    <property type="match status" value="1"/>
</dbReference>
<dbReference type="GO" id="GO:0031267">
    <property type="term" value="F:small GTPase binding"/>
    <property type="evidence" value="ECO:0007669"/>
    <property type="project" value="TreeGrafter"/>
</dbReference>
<dbReference type="PANTHER" id="PTHR18921">
    <property type="entry name" value="MYOSIN HEAVY CHAIN - RELATED"/>
    <property type="match status" value="1"/>
</dbReference>
<sequence>MSVDGDGRAGSHSRNSSASHSSNPRVSLDGPTNPPNLNGLAPSTDSAHAANGHSTTAPPMTNGLKQQQKAPAEEDEEGETEGENTVEGLRRMLERTREEKEALASQYSTLLGKLTDMRMRLGTKLKQDAEELDRREQMIQLERDVDTLKEELITSHQESERSSRELDALRARTLQESSQESFMRERELRDCQLELEKSRMEKDEWERLAQHEKALSEDARSTADELRRELELEREVLAAEQEKAANLQSVLQDFQAAKDHELRQAVKDYDAQLQQVTLSLAEFKHRAHTAELKLEESHSNISRTQELENQVKEKNLLIGKLRHETVIINEHLVEALRRLRKSSSETNVDRRLVTNVFLSYLNTPRDSKRFEMLNLMASILSWTDVEKEKAGIQKSGSVSLASPASGFWGRSLSSGAWNTDETESFSRLWVEFLLTEAAAGDQGGGNLAPPTRGTRHCLGPPTQSRRISSLSAVASTPDLMSLPSLGSKLKGKEREHVPLPEDGS</sequence>
<dbReference type="GO" id="GO:0007030">
    <property type="term" value="P:Golgi organization"/>
    <property type="evidence" value="ECO:0007669"/>
    <property type="project" value="TreeGrafter"/>
</dbReference>
<keyword evidence="8" id="KW-1185">Reference proteome</keyword>
<feature type="compositionally biased region" description="Low complexity" evidence="5">
    <location>
        <begin position="10"/>
        <end position="23"/>
    </location>
</feature>
<dbReference type="AlphaFoldDB" id="A0A8H6LSN0"/>
<feature type="coiled-coil region" evidence="4">
    <location>
        <begin position="188"/>
        <end position="257"/>
    </location>
</feature>
<feature type="region of interest" description="Disordered" evidence="5">
    <location>
        <begin position="1"/>
        <end position="100"/>
    </location>
</feature>
<dbReference type="Proteomes" id="UP000521943">
    <property type="component" value="Unassembled WGS sequence"/>
</dbReference>
<feature type="compositionally biased region" description="Basic and acidic residues" evidence="5">
    <location>
        <begin position="88"/>
        <end position="100"/>
    </location>
</feature>
<evidence type="ECO:0000256" key="2">
    <source>
        <dbReference type="ARBA" id="ARBA00023034"/>
    </source>
</evidence>
<evidence type="ECO:0000313" key="7">
    <source>
        <dbReference type="EMBL" id="KAF6741215.1"/>
    </source>
</evidence>
<keyword evidence="3 4" id="KW-0175">Coiled coil</keyword>
<name>A0A8H6LSN0_9AGAR</name>
<feature type="region of interest" description="Disordered" evidence="5">
    <location>
        <begin position="440"/>
        <end position="504"/>
    </location>
</feature>
<gene>
    <name evidence="7" type="ORF">DFP72DRAFT_995453</name>
</gene>
<keyword evidence="2" id="KW-0333">Golgi apparatus</keyword>
<dbReference type="GO" id="GO:0006888">
    <property type="term" value="P:endoplasmic reticulum to Golgi vesicle-mediated transport"/>
    <property type="evidence" value="ECO:0007669"/>
    <property type="project" value="TreeGrafter"/>
</dbReference>
<dbReference type="OrthoDB" id="425925at2759"/>
<feature type="compositionally biased region" description="Basic and acidic residues" evidence="5">
    <location>
        <begin position="490"/>
        <end position="504"/>
    </location>
</feature>
<dbReference type="GO" id="GO:0005794">
    <property type="term" value="C:Golgi apparatus"/>
    <property type="evidence" value="ECO:0007669"/>
    <property type="project" value="UniProtKB-SubCell"/>
</dbReference>
<feature type="compositionally biased region" description="Polar residues" evidence="5">
    <location>
        <begin position="41"/>
        <end position="69"/>
    </location>
</feature>
<evidence type="ECO:0000256" key="4">
    <source>
        <dbReference type="SAM" id="Coils"/>
    </source>
</evidence>
<feature type="domain" description="GRIP" evidence="6">
    <location>
        <begin position="343"/>
        <end position="393"/>
    </location>
</feature>
<proteinExistence type="predicted"/>
<evidence type="ECO:0000256" key="1">
    <source>
        <dbReference type="ARBA" id="ARBA00004555"/>
    </source>
</evidence>
<comment type="caution">
    <text evidence="7">The sequence shown here is derived from an EMBL/GenBank/DDBJ whole genome shotgun (WGS) entry which is preliminary data.</text>
</comment>
<evidence type="ECO:0000313" key="8">
    <source>
        <dbReference type="Proteomes" id="UP000521943"/>
    </source>
</evidence>
<evidence type="ECO:0000256" key="5">
    <source>
        <dbReference type="SAM" id="MobiDB-lite"/>
    </source>
</evidence>
<evidence type="ECO:0000256" key="3">
    <source>
        <dbReference type="ARBA" id="ARBA00023054"/>
    </source>
</evidence>
<evidence type="ECO:0000259" key="6">
    <source>
        <dbReference type="PROSITE" id="PS50913"/>
    </source>
</evidence>
<dbReference type="EMBL" id="JACGCI010000273">
    <property type="protein sequence ID" value="KAF6741215.1"/>
    <property type="molecule type" value="Genomic_DNA"/>
</dbReference>
<comment type="subcellular location">
    <subcellularLocation>
        <location evidence="1">Golgi apparatus</location>
    </subcellularLocation>
</comment>